<accession>A0ABY5I4U2</accession>
<name>A0ABY5I4U2_9FIRM</name>
<protein>
    <submittedName>
        <fullName evidence="2">Transposase</fullName>
    </submittedName>
</protein>
<dbReference type="InterPro" id="IPR002559">
    <property type="entry name" value="Transposase_11"/>
</dbReference>
<gene>
    <name evidence="2" type="ORF">NMU03_06160</name>
</gene>
<dbReference type="PANTHER" id="PTHR34614:SF2">
    <property type="entry name" value="TRANSPOSASE IS4-LIKE DOMAIN-CONTAINING PROTEIN"/>
    <property type="match status" value="1"/>
</dbReference>
<proteinExistence type="predicted"/>
<reference evidence="2" key="1">
    <citation type="submission" date="2022-07" db="EMBL/GenBank/DDBJ databases">
        <title>Faecal culturing of patients with breast cancer.</title>
        <authorList>
            <person name="Teng N.M.Y."/>
            <person name="Kiu R."/>
            <person name="Evans R."/>
            <person name="Baker D.J."/>
            <person name="Zenner C."/>
            <person name="Robinson S.D."/>
            <person name="Hall L.J."/>
        </authorList>
    </citation>
    <scope>NUCLEOTIDE SEQUENCE</scope>
    <source>
        <strain evidence="2">LH1062</strain>
    </source>
</reference>
<evidence type="ECO:0000313" key="3">
    <source>
        <dbReference type="Proteomes" id="UP001060112"/>
    </source>
</evidence>
<dbReference type="Pfam" id="PF01609">
    <property type="entry name" value="DDE_Tnp_1"/>
    <property type="match status" value="1"/>
</dbReference>
<dbReference type="EMBL" id="CP101620">
    <property type="protein sequence ID" value="UTY40361.1"/>
    <property type="molecule type" value="Genomic_DNA"/>
</dbReference>
<sequence length="374" mass="44042">MFHKNITVKKPANSVVYPRNNYVYFNCEKIYIKEKKHNQNKRVLIGKMIDDEFMIPNDNARIYFPEWFENEKSPEMSDTISIGNTMVIDRIMNESGLSSLLDSIFDDDSSLIKDVMQYMIIGETTAIQHFPSFMRRIPVFSKQIYSDSSIGRLLKDRIKFRDTDLFLKSWNNMHKGDAIYISYDSTNMNTYSEGIEIAELGHAKDDDEVPIVNMSYSIDQKNGTPLFYETYMGSIIDNSQLTYMVDRAKEYGYENIGLILDRGYFSARNIRYIEKKGYDLIMMVKTNQKKISELITRHRLSIANQIDAYIEKYEIYGKTVKAKLYDDEKEYYVHIYYDGEKANEQRSMLLNSYAKLERDLEKEFQRQSSTEKKT</sequence>
<organism evidence="2 3">
    <name type="scientific">Allocoprobacillus halotolerans</name>
    <dbReference type="NCBI Taxonomy" id="2944914"/>
    <lineage>
        <taxon>Bacteria</taxon>
        <taxon>Bacillati</taxon>
        <taxon>Bacillota</taxon>
        <taxon>Erysipelotrichia</taxon>
        <taxon>Erysipelotrichales</taxon>
        <taxon>Erysipelotrichaceae</taxon>
        <taxon>Allocoprobacillus</taxon>
    </lineage>
</organism>
<feature type="domain" description="Transposase IS4-like" evidence="1">
    <location>
        <begin position="182"/>
        <end position="305"/>
    </location>
</feature>
<dbReference type="PANTHER" id="PTHR34614">
    <property type="match status" value="1"/>
</dbReference>
<dbReference type="RefSeq" id="WP_290141781.1">
    <property type="nucleotide sequence ID" value="NZ_CP101620.1"/>
</dbReference>
<keyword evidence="3" id="KW-1185">Reference proteome</keyword>
<evidence type="ECO:0000259" key="1">
    <source>
        <dbReference type="Pfam" id="PF01609"/>
    </source>
</evidence>
<dbReference type="Proteomes" id="UP001060112">
    <property type="component" value="Chromosome"/>
</dbReference>
<evidence type="ECO:0000313" key="2">
    <source>
        <dbReference type="EMBL" id="UTY40361.1"/>
    </source>
</evidence>